<comment type="subcellular location">
    <subcellularLocation>
        <location evidence="1">Membrane</location>
    </subcellularLocation>
</comment>
<dbReference type="GO" id="GO:0004252">
    <property type="term" value="F:serine-type endopeptidase activity"/>
    <property type="evidence" value="ECO:0007669"/>
    <property type="project" value="InterPro"/>
</dbReference>
<dbReference type="PANTHER" id="PTHR10806:SF6">
    <property type="entry name" value="SIGNAL PEPTIDASE COMPLEX CATALYTIC SUBUNIT SEC11"/>
    <property type="match status" value="1"/>
</dbReference>
<accession>A0A127B805</accession>
<dbReference type="PRINTS" id="PR00728">
    <property type="entry name" value="SIGNALPTASE"/>
</dbReference>
<dbReference type="AlphaFoldDB" id="A0A127B805"/>
<dbReference type="SUPFAM" id="SSF51306">
    <property type="entry name" value="LexA/Signal peptidase"/>
    <property type="match status" value="1"/>
</dbReference>
<dbReference type="GeneID" id="28490568"/>
<dbReference type="STRING" id="1609559.TQ32_02005"/>
<dbReference type="InterPro" id="IPR019533">
    <property type="entry name" value="Peptidase_S26"/>
</dbReference>
<dbReference type="InterPro" id="IPR036286">
    <property type="entry name" value="LexA/Signal_pep-like_sf"/>
</dbReference>
<dbReference type="KEGG" id="pyc:TQ32_02005"/>
<keyword evidence="4" id="KW-0472">Membrane</keyword>
<evidence type="ECO:0000256" key="2">
    <source>
        <dbReference type="ARBA" id="ARBA00022692"/>
    </source>
</evidence>
<protein>
    <submittedName>
        <fullName evidence="5">Signal peptidase</fullName>
    </submittedName>
</protein>
<evidence type="ECO:0000256" key="3">
    <source>
        <dbReference type="ARBA" id="ARBA00022989"/>
    </source>
</evidence>
<dbReference type="GO" id="GO:0006465">
    <property type="term" value="P:signal peptide processing"/>
    <property type="evidence" value="ECO:0007669"/>
    <property type="project" value="InterPro"/>
</dbReference>
<proteinExistence type="predicted"/>
<sequence length="154" mass="17057">MEKAVKEVISTLLVIILTLAFYQGLKLALHTDTPLVVVVSGSMEPVFYRGDVVVLKGVKPDEIKVGDVVVYRSLVAKYPIIHRVREIKMEEINGRPELCFVTWGDHNVVPDLYFTPNGVLDCVPQEAIEAKALLVIPKVGIISIKLRELFGFGG</sequence>
<reference evidence="6" key="1">
    <citation type="submission" date="2015-02" db="EMBL/GenBank/DDBJ databases">
        <title>Pyrococcus kukulkanii sp. nov., a novel hyperthermophilic archaeon isolated from a deep-sea hydrothermal vent at the Guaymas Basin.</title>
        <authorList>
            <person name="Oger P.M."/>
            <person name="Callac N."/>
            <person name="Jebbar M."/>
            <person name="Godfroy A."/>
        </authorList>
    </citation>
    <scope>NUCLEOTIDE SEQUENCE [LARGE SCALE GENOMIC DNA]</scope>
    <source>
        <strain evidence="6">NCB100</strain>
    </source>
</reference>
<dbReference type="InterPro" id="IPR001733">
    <property type="entry name" value="Peptidase_S26B"/>
</dbReference>
<gene>
    <name evidence="5" type="ORF">TQ32_02005</name>
</gene>
<dbReference type="EMBL" id="CP010835">
    <property type="protein sequence ID" value="AMM53398.1"/>
    <property type="molecule type" value="Genomic_DNA"/>
</dbReference>
<evidence type="ECO:0000313" key="5">
    <source>
        <dbReference type="EMBL" id="AMM53398.1"/>
    </source>
</evidence>
<dbReference type="GO" id="GO:0016020">
    <property type="term" value="C:membrane"/>
    <property type="evidence" value="ECO:0007669"/>
    <property type="project" value="UniProtKB-SubCell"/>
</dbReference>
<dbReference type="CDD" id="cd06530">
    <property type="entry name" value="S26_SPase_I"/>
    <property type="match status" value="1"/>
</dbReference>
<keyword evidence="3" id="KW-1133">Transmembrane helix</keyword>
<dbReference type="OrthoDB" id="4822at2157"/>
<evidence type="ECO:0000313" key="6">
    <source>
        <dbReference type="Proteomes" id="UP000070587"/>
    </source>
</evidence>
<keyword evidence="2" id="KW-0812">Transmembrane</keyword>
<evidence type="ECO:0000256" key="4">
    <source>
        <dbReference type="ARBA" id="ARBA00023136"/>
    </source>
</evidence>
<dbReference type="Proteomes" id="UP000070587">
    <property type="component" value="Chromosome"/>
</dbReference>
<dbReference type="Gene3D" id="2.10.109.10">
    <property type="entry name" value="Umud Fragment, subunit A"/>
    <property type="match status" value="1"/>
</dbReference>
<dbReference type="PANTHER" id="PTHR10806">
    <property type="entry name" value="SIGNAL PEPTIDASE COMPLEX CATALYTIC SUBUNIT SEC11"/>
    <property type="match status" value="1"/>
</dbReference>
<dbReference type="RefSeq" id="WP_068320507.1">
    <property type="nucleotide sequence ID" value="NZ_CP010835.1"/>
</dbReference>
<reference evidence="5 6" key="2">
    <citation type="journal article" date="2016" name="Int. J. Syst. Evol. Microbiol.">
        <title>Pyrococcus kukulkanii sp. nov., a hyperthermophilic, piezophilic archaeon isolated from a deep-sea hydrothermal vent.</title>
        <authorList>
            <person name="Callac N."/>
            <person name="Oger P."/>
            <person name="Lesongeur F."/>
            <person name="Rattray J.E."/>
            <person name="Vannier P."/>
            <person name="Michoud G."/>
            <person name="Beauverger M."/>
            <person name="Gayet N."/>
            <person name="Rouxel O."/>
            <person name="Jebbar M."/>
            <person name="Godfroy A."/>
        </authorList>
    </citation>
    <scope>NUCLEOTIDE SEQUENCE [LARGE SCALE GENOMIC DNA]</scope>
    <source>
        <strain evidence="5 6">NCB100</strain>
    </source>
</reference>
<dbReference type="NCBIfam" id="TIGR02228">
    <property type="entry name" value="sigpep_I_arch"/>
    <property type="match status" value="1"/>
</dbReference>
<dbReference type="PATRIC" id="fig|1609559.3.peg.405"/>
<organism evidence="5 6">
    <name type="scientific">Pyrococcus kukulkanii</name>
    <dbReference type="NCBI Taxonomy" id="1609559"/>
    <lineage>
        <taxon>Archaea</taxon>
        <taxon>Methanobacteriati</taxon>
        <taxon>Methanobacteriota</taxon>
        <taxon>Thermococci</taxon>
        <taxon>Thermococcales</taxon>
        <taxon>Thermococcaceae</taxon>
        <taxon>Pyrococcus</taxon>
    </lineage>
</organism>
<evidence type="ECO:0000256" key="1">
    <source>
        <dbReference type="ARBA" id="ARBA00004370"/>
    </source>
</evidence>
<name>A0A127B805_9EURY</name>